<dbReference type="Proteomes" id="UP000694722">
    <property type="component" value="Unplaced"/>
</dbReference>
<keyword evidence="7" id="KW-0372">Hormone</keyword>
<comment type="similarity">
    <text evidence="3">Belongs to the motilin family.</text>
</comment>
<evidence type="ECO:0000256" key="3">
    <source>
        <dbReference type="ARBA" id="ARBA00006473"/>
    </source>
</evidence>
<dbReference type="AlphaFoldDB" id="A0A8D1WUV7"/>
<evidence type="ECO:0000256" key="9">
    <source>
        <dbReference type="SAM" id="SignalP"/>
    </source>
</evidence>
<comment type="function">
    <text evidence="1">Plays an important role in the regulation of interdigestive gastrointestinal motility and indirectly causes rhythmic contraction of duodenal and colonic smooth muscle.</text>
</comment>
<proteinExistence type="inferred from homology"/>
<evidence type="ECO:0000256" key="2">
    <source>
        <dbReference type="ARBA" id="ARBA00004613"/>
    </source>
</evidence>
<evidence type="ECO:0000256" key="4">
    <source>
        <dbReference type="ARBA" id="ARBA00013909"/>
    </source>
</evidence>
<comment type="subcellular location">
    <subcellularLocation>
        <location evidence="2">Secreted</location>
    </subcellularLocation>
</comment>
<sequence>MVSRKAVVVLLVVHAAAMLASHTEAFVPIFTYGELQRMQEKERNKGQKKSLSVQQASEELGPLDPSEPTKEEERVVIKLLAPVDIGIRMDSRQLEKYRATLEGLLGQAPQSTQNQNGTRAPSIHRLLSLSCSAPPIPATPRTQLWITVGTRQLLTLKKDPRGVPVMAQVKRILTSLHEVAGLIPGPAHWVKVPALQ</sequence>
<keyword evidence="5" id="KW-0964">Secreted</keyword>
<dbReference type="PANTHER" id="PTHR14156">
    <property type="entry name" value="MOTILIN"/>
    <property type="match status" value="1"/>
</dbReference>
<feature type="chain" id="PRO_5044688842" description="Promotilin" evidence="9">
    <location>
        <begin position="26"/>
        <end position="196"/>
    </location>
</feature>
<evidence type="ECO:0000256" key="6">
    <source>
        <dbReference type="ARBA" id="ARBA00022685"/>
    </source>
</evidence>
<feature type="signal peptide" evidence="9">
    <location>
        <begin position="1"/>
        <end position="25"/>
    </location>
</feature>
<dbReference type="InterPro" id="IPR006737">
    <property type="entry name" value="Motilin_assoc"/>
</dbReference>
<dbReference type="Pfam" id="PF04643">
    <property type="entry name" value="Motilin_assoc"/>
    <property type="match status" value="1"/>
</dbReference>
<feature type="domain" description="Motilin/ghrelin-associated peptide" evidence="10">
    <location>
        <begin position="62"/>
        <end position="116"/>
    </location>
</feature>
<evidence type="ECO:0000313" key="12">
    <source>
        <dbReference type="Ensembl" id="ENSSSCP00060045237.1"/>
    </source>
</evidence>
<name>A0A8D1WUV7_PIG</name>
<evidence type="ECO:0000313" key="13">
    <source>
        <dbReference type="Proteomes" id="UP000694723"/>
    </source>
</evidence>
<dbReference type="InterPro" id="IPR006738">
    <property type="entry name" value="Motilin_ghrelin"/>
</dbReference>
<evidence type="ECO:0000256" key="5">
    <source>
        <dbReference type="ARBA" id="ARBA00022525"/>
    </source>
</evidence>
<keyword evidence="9" id="KW-0732">Signal</keyword>
<protein>
    <recommendedName>
        <fullName evidence="4">Promotilin</fullName>
    </recommendedName>
</protein>
<organism evidence="12 13">
    <name type="scientific">Sus scrofa</name>
    <name type="common">Pig</name>
    <dbReference type="NCBI Taxonomy" id="9823"/>
    <lineage>
        <taxon>Eukaryota</taxon>
        <taxon>Metazoa</taxon>
        <taxon>Chordata</taxon>
        <taxon>Craniata</taxon>
        <taxon>Vertebrata</taxon>
        <taxon>Euteleostomi</taxon>
        <taxon>Mammalia</taxon>
        <taxon>Eutheria</taxon>
        <taxon>Laurasiatheria</taxon>
        <taxon>Artiodactyla</taxon>
        <taxon>Suina</taxon>
        <taxon>Suidae</taxon>
        <taxon>Sus</taxon>
    </lineage>
</organism>
<dbReference type="Pfam" id="PF04644">
    <property type="entry name" value="Motilin_ghrelin"/>
    <property type="match status" value="1"/>
</dbReference>
<gene>
    <name evidence="12" type="primary">MLN</name>
</gene>
<dbReference type="GO" id="GO:0005179">
    <property type="term" value="F:hormone activity"/>
    <property type="evidence" value="ECO:0007669"/>
    <property type="project" value="UniProtKB-KW"/>
</dbReference>
<keyword evidence="6" id="KW-0165">Cleavage on pair of basic residues</keyword>
<dbReference type="GO" id="GO:0005576">
    <property type="term" value="C:extracellular region"/>
    <property type="evidence" value="ECO:0007669"/>
    <property type="project" value="UniProtKB-SubCell"/>
</dbReference>
<evidence type="ECO:0000256" key="7">
    <source>
        <dbReference type="ARBA" id="ARBA00022702"/>
    </source>
</evidence>
<dbReference type="Ensembl" id="ENSSSCT00060103539.1">
    <property type="protein sequence ID" value="ENSSSCP00060045237.1"/>
    <property type="gene ID" value="ENSSSCG00060075575.1"/>
</dbReference>
<feature type="region of interest" description="Disordered" evidence="8">
    <location>
        <begin position="41"/>
        <end position="71"/>
    </location>
</feature>
<evidence type="ECO:0000259" key="10">
    <source>
        <dbReference type="Pfam" id="PF04643"/>
    </source>
</evidence>
<evidence type="ECO:0000256" key="1">
    <source>
        <dbReference type="ARBA" id="ARBA00002044"/>
    </source>
</evidence>
<dbReference type="Ensembl" id="ENSSSCT00040105833.1">
    <property type="protein sequence ID" value="ENSSSCP00040048556.1"/>
    <property type="gene ID" value="ENSSSCG00040076068.1"/>
</dbReference>
<dbReference type="InterPro" id="IPR015662">
    <property type="entry name" value="Promotilin"/>
</dbReference>
<evidence type="ECO:0000256" key="8">
    <source>
        <dbReference type="SAM" id="MobiDB-lite"/>
    </source>
</evidence>
<dbReference type="Proteomes" id="UP000694723">
    <property type="component" value="Unplaced"/>
</dbReference>
<reference evidence="12" key="1">
    <citation type="submission" date="2025-05" db="UniProtKB">
        <authorList>
            <consortium name="Ensembl"/>
        </authorList>
    </citation>
    <scope>IDENTIFICATION</scope>
</reference>
<accession>A0A8D1WUV7</accession>
<dbReference type="PANTHER" id="PTHR14156:SF0">
    <property type="entry name" value="PROMOTILIN"/>
    <property type="match status" value="1"/>
</dbReference>
<evidence type="ECO:0000259" key="11">
    <source>
        <dbReference type="Pfam" id="PF04644"/>
    </source>
</evidence>
<feature type="domain" description="Motilin/ghrelin" evidence="11">
    <location>
        <begin position="27"/>
        <end position="54"/>
    </location>
</feature>